<dbReference type="SUPFAM" id="SSF56112">
    <property type="entry name" value="Protein kinase-like (PK-like)"/>
    <property type="match status" value="1"/>
</dbReference>
<evidence type="ECO:0000259" key="17">
    <source>
        <dbReference type="PROSITE" id="PS50011"/>
    </source>
</evidence>
<dbReference type="CDD" id="cd00057">
    <property type="entry name" value="FA58C"/>
    <property type="match status" value="1"/>
</dbReference>
<dbReference type="InterPro" id="IPR000719">
    <property type="entry name" value="Prot_kinase_dom"/>
</dbReference>
<comment type="caution">
    <text evidence="19">The sequence shown here is derived from an EMBL/GenBank/DDBJ whole genome shotgun (WGS) entry which is preliminary data.</text>
</comment>
<dbReference type="PANTHER" id="PTHR24416:SF580">
    <property type="entry name" value="DISCOIDIN DOMAIN RECEPTOR, ISOFORM F"/>
    <property type="match status" value="1"/>
</dbReference>
<feature type="domain" description="Protein kinase" evidence="17">
    <location>
        <begin position="640"/>
        <end position="926"/>
    </location>
</feature>
<evidence type="ECO:0000256" key="1">
    <source>
        <dbReference type="ARBA" id="ARBA00004251"/>
    </source>
</evidence>
<dbReference type="InterPro" id="IPR020635">
    <property type="entry name" value="Tyr_kinase_cat_dom"/>
</dbReference>
<keyword evidence="2" id="KW-1003">Cell membrane</keyword>
<dbReference type="PROSITE" id="PS01286">
    <property type="entry name" value="FA58C_2"/>
    <property type="match status" value="1"/>
</dbReference>
<dbReference type="SMART" id="SM00231">
    <property type="entry name" value="FA58C"/>
    <property type="match status" value="1"/>
</dbReference>
<dbReference type="PROSITE" id="PS00107">
    <property type="entry name" value="PROTEIN_KINASE_ATP"/>
    <property type="match status" value="1"/>
</dbReference>
<dbReference type="GO" id="GO:0038062">
    <property type="term" value="F:protein tyrosine kinase collagen receptor activity"/>
    <property type="evidence" value="ECO:0007669"/>
    <property type="project" value="TreeGrafter"/>
</dbReference>
<comment type="subcellular location">
    <subcellularLocation>
        <location evidence="1">Cell membrane</location>
        <topology evidence="1">Single-pass type I membrane protein</topology>
    </subcellularLocation>
</comment>
<feature type="signal peptide" evidence="16">
    <location>
        <begin position="1"/>
        <end position="20"/>
    </location>
</feature>
<evidence type="ECO:0000256" key="7">
    <source>
        <dbReference type="ARBA" id="ARBA00022989"/>
    </source>
</evidence>
<dbReference type="Pfam" id="PF07714">
    <property type="entry name" value="PK_Tyr_Ser-Thr"/>
    <property type="match status" value="1"/>
</dbReference>
<dbReference type="GO" id="GO:0005518">
    <property type="term" value="F:collagen binding"/>
    <property type="evidence" value="ECO:0007669"/>
    <property type="project" value="TreeGrafter"/>
</dbReference>
<feature type="domain" description="F5/8 type C" evidence="18">
    <location>
        <begin position="26"/>
        <end position="181"/>
    </location>
</feature>
<comment type="catalytic activity">
    <reaction evidence="12">
        <text>L-tyrosyl-[protein] + ATP = O-phospho-L-tyrosyl-[protein] + ADP + H(+)</text>
        <dbReference type="Rhea" id="RHEA:10596"/>
        <dbReference type="Rhea" id="RHEA-COMP:10136"/>
        <dbReference type="Rhea" id="RHEA-COMP:20101"/>
        <dbReference type="ChEBI" id="CHEBI:15378"/>
        <dbReference type="ChEBI" id="CHEBI:30616"/>
        <dbReference type="ChEBI" id="CHEBI:46858"/>
        <dbReference type="ChEBI" id="CHEBI:61978"/>
        <dbReference type="ChEBI" id="CHEBI:456216"/>
        <dbReference type="EC" id="2.7.10.1"/>
    </reaction>
</comment>
<evidence type="ECO:0000256" key="14">
    <source>
        <dbReference type="PROSITE-ProRule" id="PRU10141"/>
    </source>
</evidence>
<dbReference type="InterPro" id="IPR000421">
    <property type="entry name" value="FA58C"/>
</dbReference>
<sequence>MIEASWLLLLFGALSHNVHTLDTNLCGSALGMQSGKIADDQISASSYFDGAVNAIYGRAHVELNGGAWCPRTTVHSDGKEYLEVNLGDIHVVSKVEVQGRFGNGKGQEFTEHYKLQYWRPGLEHWVTYTDGLGNQILEGNSNTYLAKSTSLRPPIIASRVRFLPYSQHPRTICMRVEIYGCTYTEGIVSYKMADGDPRGNDGGMRDLTYDGTIQDGRLYGGLGQLIDGETGHTNFRVDAIGKERGYEWIGWKNDTRQDHPVEITFEFDQIRNFSALHIYTNNFFTKDTQVFSRARVTFSIGGHYYHNQDAVDLTFDVDRIFDHARNVTIKLQNSVAKYVKLQLYFSLRWIMISEVAFDSVPCGCNLTNESPPPTIAAPSDESSSVRTPVVPVRAESSGLLIGGVITLVVVFCLVPLGFGVLYYKIRLTRKTKVPRTPPLPSNGNRIDAQKVSMKMKDLHINMSLSSRSNGYSRANGKSYGHISMDDEASSVYQEPYKGPIQNPAYYTMYHGSHGGLDTPLKCPIPVDTDDSLEYAVPQVNVTPPPPFSEIYKPIPPPVPIRWPPLSLPKTLDNKMRDASTPPIPPMPAIPPPPEQEYYMAPKMCQASNIQGVTGTVIYAVADAYNKNKEKNVPEISRSRLCIIDNLGEGVFGVVQLCELDDPCPEQRRLFAVKSLKTTASETAKEDFRQEIKVLSSVEDPNIVRLIGVVSCSEPLAMVLEYMDYGDLFQFLKHHICEEVSGSPSSMSNRTLGKPPVISYGALVYMASQIAAGMKYLESMNLVHRDLAARNCLVGHGLTMKVSDFGMSRPLYSSEYYKVGDGHVLLPIRWMAWESILQGRFSTKSDVWAFGVTLWEILTLARRRPYDELSDEGVIENVSHCYHGEGSDMMLLQQPSICPREMYDMMTACWRTSERQRPPFWEIQMFLKRKNLGYELDYIP</sequence>
<dbReference type="InterPro" id="IPR008979">
    <property type="entry name" value="Galactose-bd-like_sf"/>
</dbReference>
<dbReference type="Gene3D" id="2.60.120.1190">
    <property type="match status" value="1"/>
</dbReference>
<keyword evidence="10" id="KW-0675">Receptor</keyword>
<dbReference type="Gene3D" id="3.30.200.20">
    <property type="entry name" value="Phosphorylase Kinase, domain 1"/>
    <property type="match status" value="1"/>
</dbReference>
<evidence type="ECO:0000256" key="16">
    <source>
        <dbReference type="SAM" id="SignalP"/>
    </source>
</evidence>
<feature type="chain" id="PRO_5043909651" description="Discoidin domain-containing receptor 2" evidence="16">
    <location>
        <begin position="21"/>
        <end position="939"/>
    </location>
</feature>
<reference evidence="19 20" key="1">
    <citation type="submission" date="2024-05" db="EMBL/GenBank/DDBJ databases">
        <authorList>
            <person name="Wallberg A."/>
        </authorList>
    </citation>
    <scope>NUCLEOTIDE SEQUENCE [LARGE SCALE GENOMIC DNA]</scope>
</reference>
<dbReference type="InterPro" id="IPR011009">
    <property type="entry name" value="Kinase-like_dom_sf"/>
</dbReference>
<dbReference type="PROSITE" id="PS01285">
    <property type="entry name" value="FA58C_1"/>
    <property type="match status" value="1"/>
</dbReference>
<evidence type="ECO:0000259" key="18">
    <source>
        <dbReference type="PROSITE" id="PS50022"/>
    </source>
</evidence>
<dbReference type="GO" id="GO:0043235">
    <property type="term" value="C:receptor complex"/>
    <property type="evidence" value="ECO:0007669"/>
    <property type="project" value="TreeGrafter"/>
</dbReference>
<evidence type="ECO:0000256" key="2">
    <source>
        <dbReference type="ARBA" id="ARBA00022475"/>
    </source>
</evidence>
<evidence type="ECO:0000256" key="15">
    <source>
        <dbReference type="SAM" id="Phobius"/>
    </source>
</evidence>
<dbReference type="SMART" id="SM00219">
    <property type="entry name" value="TyrKc"/>
    <property type="match status" value="1"/>
</dbReference>
<feature type="transmembrane region" description="Helical" evidence="15">
    <location>
        <begin position="399"/>
        <end position="423"/>
    </location>
</feature>
<dbReference type="PROSITE" id="PS00109">
    <property type="entry name" value="PROTEIN_KINASE_TYR"/>
    <property type="match status" value="1"/>
</dbReference>
<gene>
    <name evidence="19" type="ORF">MNOR_LOCUS15510</name>
</gene>
<dbReference type="GO" id="GO:0005886">
    <property type="term" value="C:plasma membrane"/>
    <property type="evidence" value="ECO:0007669"/>
    <property type="project" value="UniProtKB-SubCell"/>
</dbReference>
<dbReference type="EMBL" id="CAXKWB010009724">
    <property type="protein sequence ID" value="CAL4095882.1"/>
    <property type="molecule type" value="Genomic_DNA"/>
</dbReference>
<evidence type="ECO:0000313" key="20">
    <source>
        <dbReference type="Proteomes" id="UP001497623"/>
    </source>
</evidence>
<evidence type="ECO:0000256" key="4">
    <source>
        <dbReference type="ARBA" id="ARBA00022729"/>
    </source>
</evidence>
<feature type="binding site" evidence="14">
    <location>
        <position position="673"/>
    </location>
    <ligand>
        <name>ATP</name>
        <dbReference type="ChEBI" id="CHEBI:30616"/>
    </ligand>
</feature>
<evidence type="ECO:0000256" key="10">
    <source>
        <dbReference type="ARBA" id="ARBA00023170"/>
    </source>
</evidence>
<comment type="similarity">
    <text evidence="13">Belongs to the protein kinase superfamily. Tyr protein kinase family. Insulin receptor subfamily.</text>
</comment>
<evidence type="ECO:0000256" key="6">
    <source>
        <dbReference type="ARBA" id="ARBA00022840"/>
    </source>
</evidence>
<keyword evidence="7 15" id="KW-1133">Transmembrane helix</keyword>
<dbReference type="InterPro" id="IPR001245">
    <property type="entry name" value="Ser-Thr/Tyr_kinase_cat_dom"/>
</dbReference>
<evidence type="ECO:0000313" key="19">
    <source>
        <dbReference type="EMBL" id="CAL4095882.1"/>
    </source>
</evidence>
<dbReference type="GO" id="GO:0005524">
    <property type="term" value="F:ATP binding"/>
    <property type="evidence" value="ECO:0007669"/>
    <property type="project" value="UniProtKB-UniRule"/>
</dbReference>
<evidence type="ECO:0000256" key="5">
    <source>
        <dbReference type="ARBA" id="ARBA00022741"/>
    </source>
</evidence>
<dbReference type="InterPro" id="IPR008266">
    <property type="entry name" value="Tyr_kinase_AS"/>
</dbReference>
<protein>
    <recommendedName>
        <fullName evidence="21">Discoidin domain-containing receptor 2</fullName>
    </recommendedName>
</protein>
<dbReference type="PROSITE" id="PS50022">
    <property type="entry name" value="FA58C_3"/>
    <property type="match status" value="1"/>
</dbReference>
<keyword evidence="3 15" id="KW-0812">Transmembrane</keyword>
<evidence type="ECO:0000256" key="13">
    <source>
        <dbReference type="ARBA" id="ARBA00061639"/>
    </source>
</evidence>
<proteinExistence type="inferred from homology"/>
<keyword evidence="9" id="KW-1015">Disulfide bond</keyword>
<dbReference type="Gene3D" id="2.60.120.260">
    <property type="entry name" value="Galactose-binding domain-like"/>
    <property type="match status" value="1"/>
</dbReference>
<evidence type="ECO:0008006" key="21">
    <source>
        <dbReference type="Google" id="ProtNLM"/>
    </source>
</evidence>
<dbReference type="InterPro" id="IPR017441">
    <property type="entry name" value="Protein_kinase_ATP_BS"/>
</dbReference>
<evidence type="ECO:0000256" key="8">
    <source>
        <dbReference type="ARBA" id="ARBA00023136"/>
    </source>
</evidence>
<keyword evidence="8 15" id="KW-0472">Membrane</keyword>
<dbReference type="PRINTS" id="PR00109">
    <property type="entry name" value="TYRKINASE"/>
</dbReference>
<dbReference type="Pfam" id="PF00754">
    <property type="entry name" value="F5_F8_type_C"/>
    <property type="match status" value="1"/>
</dbReference>
<dbReference type="InterPro" id="IPR050122">
    <property type="entry name" value="RTK"/>
</dbReference>
<dbReference type="FunFam" id="1.10.510.10:FF:000053">
    <property type="entry name" value="Epithelial discoidin domain-containing receptor 1"/>
    <property type="match status" value="1"/>
</dbReference>
<evidence type="ECO:0000256" key="3">
    <source>
        <dbReference type="ARBA" id="ARBA00022692"/>
    </source>
</evidence>
<dbReference type="GO" id="GO:0051897">
    <property type="term" value="P:positive regulation of phosphatidylinositol 3-kinase/protein kinase B signal transduction"/>
    <property type="evidence" value="ECO:0007669"/>
    <property type="project" value="TreeGrafter"/>
</dbReference>
<name>A0AAV2QTQ9_MEGNR</name>
<dbReference type="Pfam" id="PF21114">
    <property type="entry name" value="DDR1-2_DS-like"/>
    <property type="match status" value="1"/>
</dbReference>
<evidence type="ECO:0000256" key="9">
    <source>
        <dbReference type="ARBA" id="ARBA00023157"/>
    </source>
</evidence>
<evidence type="ECO:0000256" key="11">
    <source>
        <dbReference type="ARBA" id="ARBA00023180"/>
    </source>
</evidence>
<dbReference type="AlphaFoldDB" id="A0AAV2QTQ9"/>
<dbReference type="Gene3D" id="1.10.510.10">
    <property type="entry name" value="Transferase(Phosphotransferase) domain 1"/>
    <property type="match status" value="1"/>
</dbReference>
<dbReference type="FunFam" id="2.60.120.260:FF:000007">
    <property type="entry name" value="Discoidin domain receptor tyrosine kinase 1"/>
    <property type="match status" value="1"/>
</dbReference>
<keyword evidence="5 14" id="KW-0547">Nucleotide-binding</keyword>
<dbReference type="PROSITE" id="PS50011">
    <property type="entry name" value="PROTEIN_KINASE_DOM"/>
    <property type="match status" value="1"/>
</dbReference>
<dbReference type="PANTHER" id="PTHR24416">
    <property type="entry name" value="TYROSINE-PROTEIN KINASE RECEPTOR"/>
    <property type="match status" value="1"/>
</dbReference>
<dbReference type="SUPFAM" id="SSF49785">
    <property type="entry name" value="Galactose-binding domain-like"/>
    <property type="match status" value="1"/>
</dbReference>
<keyword evidence="4 16" id="KW-0732">Signal</keyword>
<keyword evidence="20" id="KW-1185">Reference proteome</keyword>
<dbReference type="GO" id="GO:0048680">
    <property type="term" value="P:positive regulation of axon regeneration"/>
    <property type="evidence" value="ECO:0007669"/>
    <property type="project" value="UniProtKB-ARBA"/>
</dbReference>
<evidence type="ECO:0000256" key="12">
    <source>
        <dbReference type="ARBA" id="ARBA00051243"/>
    </source>
</evidence>
<dbReference type="InterPro" id="IPR048525">
    <property type="entry name" value="DDR1-2_DS-like"/>
</dbReference>
<dbReference type="Proteomes" id="UP001497623">
    <property type="component" value="Unassembled WGS sequence"/>
</dbReference>
<keyword evidence="11" id="KW-0325">Glycoprotein</keyword>
<keyword evidence="6 14" id="KW-0067">ATP-binding</keyword>
<accession>A0AAV2QTQ9</accession>
<organism evidence="19 20">
    <name type="scientific">Meganyctiphanes norvegica</name>
    <name type="common">Northern krill</name>
    <name type="synonym">Thysanopoda norvegica</name>
    <dbReference type="NCBI Taxonomy" id="48144"/>
    <lineage>
        <taxon>Eukaryota</taxon>
        <taxon>Metazoa</taxon>
        <taxon>Ecdysozoa</taxon>
        <taxon>Arthropoda</taxon>
        <taxon>Crustacea</taxon>
        <taxon>Multicrustacea</taxon>
        <taxon>Malacostraca</taxon>
        <taxon>Eumalacostraca</taxon>
        <taxon>Eucarida</taxon>
        <taxon>Euphausiacea</taxon>
        <taxon>Euphausiidae</taxon>
        <taxon>Meganyctiphanes</taxon>
    </lineage>
</organism>